<dbReference type="PANTHER" id="PTHR38011">
    <property type="entry name" value="DIHYDROFOLATE REDUCTASE FAMILY PROTEIN (AFU_ORTHOLOGUE AFUA_8G06820)"/>
    <property type="match status" value="1"/>
</dbReference>
<comment type="pathway">
    <text evidence="1">Cofactor biosynthesis; riboflavin biosynthesis.</text>
</comment>
<dbReference type="Pfam" id="PF01872">
    <property type="entry name" value="RibD_C"/>
    <property type="match status" value="1"/>
</dbReference>
<gene>
    <name evidence="5" type="ORF">ACETWP_13285</name>
</gene>
<evidence type="ECO:0000313" key="5">
    <source>
        <dbReference type="EMBL" id="MFB0835561.1"/>
    </source>
</evidence>
<comment type="caution">
    <text evidence="5">The sequence shown here is derived from an EMBL/GenBank/DDBJ whole genome shotgun (WGS) entry which is preliminary data.</text>
</comment>
<sequence>MVRQLLPTPVPALDDAAVLDLYAPPRGPMPFVRFNFVGTADGASTHDGASGDLGGDADRRIFALLRRHADTILVGAGTVRAEGYAGELVDAAGRAWRRERGRPPHPGVAVVSGTLDLDPASAFFAQAPVRPLLLTTAPAAERDAGAFADVADVVACGRDGVDPAAVLRELTRRGHRAVHSEGGPSLFGAFQAADLVDSLCLTLSPLLAGGTARRIAEGAEHPLVPLRISALLEEDGALFIDYRRAAERPDG</sequence>
<name>A0ABV4UPI0_9MICC</name>
<dbReference type="Gene3D" id="3.40.430.10">
    <property type="entry name" value="Dihydrofolate Reductase, subunit A"/>
    <property type="match status" value="1"/>
</dbReference>
<accession>A0ABV4UPI0</accession>
<dbReference type="RefSeq" id="WP_373972737.1">
    <property type="nucleotide sequence ID" value="NZ_JBHDLJ010000012.1"/>
</dbReference>
<evidence type="ECO:0000256" key="2">
    <source>
        <dbReference type="ARBA" id="ARBA00022857"/>
    </source>
</evidence>
<reference evidence="5 6" key="1">
    <citation type="submission" date="2024-09" db="EMBL/GenBank/DDBJ databases">
        <authorList>
            <person name="Salinas-Garcia M.A."/>
            <person name="Prieme A."/>
        </authorList>
    </citation>
    <scope>NUCLEOTIDE SEQUENCE [LARGE SCALE GENOMIC DNA]</scope>
    <source>
        <strain evidence="5 6">DSM 21081</strain>
    </source>
</reference>
<keyword evidence="6" id="KW-1185">Reference proteome</keyword>
<dbReference type="PANTHER" id="PTHR38011:SF7">
    <property type="entry name" value="2,5-DIAMINO-6-RIBOSYLAMINO-4(3H)-PYRIMIDINONE 5'-PHOSPHATE REDUCTASE"/>
    <property type="match status" value="1"/>
</dbReference>
<keyword evidence="3" id="KW-0560">Oxidoreductase</keyword>
<feature type="domain" description="Bacterial bifunctional deaminase-reductase C-terminal" evidence="4">
    <location>
        <begin position="30"/>
        <end position="219"/>
    </location>
</feature>
<organism evidence="5 6">
    <name type="scientific">Arthrobacter halodurans</name>
    <dbReference type="NCBI Taxonomy" id="516699"/>
    <lineage>
        <taxon>Bacteria</taxon>
        <taxon>Bacillati</taxon>
        <taxon>Actinomycetota</taxon>
        <taxon>Actinomycetes</taxon>
        <taxon>Micrococcales</taxon>
        <taxon>Micrococcaceae</taxon>
        <taxon>Arthrobacter</taxon>
    </lineage>
</organism>
<evidence type="ECO:0000259" key="4">
    <source>
        <dbReference type="Pfam" id="PF01872"/>
    </source>
</evidence>
<evidence type="ECO:0000256" key="1">
    <source>
        <dbReference type="ARBA" id="ARBA00005104"/>
    </source>
</evidence>
<keyword evidence="2" id="KW-0521">NADP</keyword>
<dbReference type="InterPro" id="IPR024072">
    <property type="entry name" value="DHFR-like_dom_sf"/>
</dbReference>
<dbReference type="InterPro" id="IPR002734">
    <property type="entry name" value="RibDG_C"/>
</dbReference>
<dbReference type="InterPro" id="IPR050765">
    <property type="entry name" value="Riboflavin_Biosynth_HTPR"/>
</dbReference>
<evidence type="ECO:0000313" key="6">
    <source>
        <dbReference type="Proteomes" id="UP001575652"/>
    </source>
</evidence>
<protein>
    <submittedName>
        <fullName evidence="5">Pyrimidine reductase family protein</fullName>
    </submittedName>
</protein>
<dbReference type="EMBL" id="JBHDLJ010000012">
    <property type="protein sequence ID" value="MFB0835561.1"/>
    <property type="molecule type" value="Genomic_DNA"/>
</dbReference>
<evidence type="ECO:0000256" key="3">
    <source>
        <dbReference type="ARBA" id="ARBA00023002"/>
    </source>
</evidence>
<dbReference type="Proteomes" id="UP001575652">
    <property type="component" value="Unassembled WGS sequence"/>
</dbReference>
<proteinExistence type="predicted"/>
<dbReference type="SUPFAM" id="SSF53597">
    <property type="entry name" value="Dihydrofolate reductase-like"/>
    <property type="match status" value="1"/>
</dbReference>